<evidence type="ECO:0000313" key="4">
    <source>
        <dbReference type="EMBL" id="OLV17627.1"/>
    </source>
</evidence>
<dbReference type="Gene3D" id="3.30.2320.30">
    <property type="entry name" value="ATP synthase, E subunit, C-terminal"/>
    <property type="match status" value="1"/>
</dbReference>
<sequence>MSLGDILEKEIQGEITQIRSGAQEKAAHIVAMAQERAQSMIEGRKRALESDYAAGLTRARSAADLDSNAQRLAASDTLQVKAFQTAQQFIASMTNAPEYPQVLTKLIEEGLNALPTAEVIETSAGEQDAVRQALGSLGRQMDVRVNDTVKTGVRLVGSGGKTSVQNTLLGRLEAARPTLSAEVSHMLAEV</sequence>
<dbReference type="InterPro" id="IPR038495">
    <property type="entry name" value="ATPase_E_C"/>
</dbReference>
<dbReference type="InterPro" id="IPR002842">
    <property type="entry name" value="ATPase_V1_Esu"/>
</dbReference>
<dbReference type="OrthoDB" id="68858at2"/>
<evidence type="ECO:0000256" key="1">
    <source>
        <dbReference type="ARBA" id="ARBA00005901"/>
    </source>
</evidence>
<dbReference type="Pfam" id="PF01991">
    <property type="entry name" value="vATP-synt_E"/>
    <property type="match status" value="1"/>
</dbReference>
<dbReference type="STRING" id="249408.BOO71_0008401"/>
<keyword evidence="2" id="KW-0813">Transport</keyword>
<comment type="caution">
    <text evidence="4">The sequence shown here is derived from an EMBL/GenBank/DDBJ whole genome shotgun (WGS) entry which is preliminary data.</text>
</comment>
<dbReference type="EMBL" id="MSTI01000093">
    <property type="protein sequence ID" value="OLV17627.1"/>
    <property type="molecule type" value="Genomic_DNA"/>
</dbReference>
<keyword evidence="5" id="KW-1185">Reference proteome</keyword>
<protein>
    <submittedName>
        <fullName evidence="4">V-type ATP synthase subunit E</fullName>
    </submittedName>
</protein>
<evidence type="ECO:0000256" key="3">
    <source>
        <dbReference type="ARBA" id="ARBA00023065"/>
    </source>
</evidence>
<name>A0A1U7NXJ6_9DEIO</name>
<gene>
    <name evidence="4" type="ORF">BOO71_0008401</name>
</gene>
<evidence type="ECO:0000256" key="2">
    <source>
        <dbReference type="ARBA" id="ARBA00022448"/>
    </source>
</evidence>
<comment type="similarity">
    <text evidence="1">Belongs to the V-ATPase E subunit family.</text>
</comment>
<reference evidence="4 5" key="1">
    <citation type="submission" date="2017-01" db="EMBL/GenBank/DDBJ databases">
        <title>Genome Analysis of Deinococcus marmoris KOPRI26562.</title>
        <authorList>
            <person name="Kim J.H."/>
            <person name="Oh H.-M."/>
        </authorList>
    </citation>
    <scope>NUCLEOTIDE SEQUENCE [LARGE SCALE GENOMIC DNA]</scope>
    <source>
        <strain evidence="4 5">KOPRI26562</strain>
    </source>
</reference>
<dbReference type="AlphaFoldDB" id="A0A1U7NXJ6"/>
<dbReference type="GO" id="GO:0046961">
    <property type="term" value="F:proton-transporting ATPase activity, rotational mechanism"/>
    <property type="evidence" value="ECO:0007669"/>
    <property type="project" value="InterPro"/>
</dbReference>
<dbReference type="RefSeq" id="WP_075833529.1">
    <property type="nucleotide sequence ID" value="NZ_MSTI01000093.1"/>
</dbReference>
<dbReference type="Proteomes" id="UP000186607">
    <property type="component" value="Unassembled WGS sequence"/>
</dbReference>
<dbReference type="Gene3D" id="1.20.5.620">
    <property type="entry name" value="F1F0 ATP synthase subunit B, membrane domain"/>
    <property type="match status" value="1"/>
</dbReference>
<proteinExistence type="inferred from homology"/>
<dbReference type="GO" id="GO:0033178">
    <property type="term" value="C:proton-transporting two-sector ATPase complex, catalytic domain"/>
    <property type="evidence" value="ECO:0007669"/>
    <property type="project" value="InterPro"/>
</dbReference>
<evidence type="ECO:0000313" key="5">
    <source>
        <dbReference type="Proteomes" id="UP000186607"/>
    </source>
</evidence>
<accession>A0A1U7NXJ6</accession>
<organism evidence="4 5">
    <name type="scientific">Deinococcus marmoris</name>
    <dbReference type="NCBI Taxonomy" id="249408"/>
    <lineage>
        <taxon>Bacteria</taxon>
        <taxon>Thermotogati</taxon>
        <taxon>Deinococcota</taxon>
        <taxon>Deinococci</taxon>
        <taxon>Deinococcales</taxon>
        <taxon>Deinococcaceae</taxon>
        <taxon>Deinococcus</taxon>
    </lineage>
</organism>
<keyword evidence="3" id="KW-0406">Ion transport</keyword>
<dbReference type="SUPFAM" id="SSF160527">
    <property type="entry name" value="V-type ATPase subunit E-like"/>
    <property type="match status" value="1"/>
</dbReference>